<sequence length="77" mass="8399">MSTSKKISPQSASVQSFRPALYELIEHAEEAGDDIVYPLSKDPAGFLYYDLETITDGSPSLGSSSCGYLENFSSGWR</sequence>
<reference evidence="1" key="1">
    <citation type="journal article" date="2014" name="Front. Microbiol.">
        <title>High frequency of phylogenetically diverse reductive dehalogenase-homologous genes in deep subseafloor sedimentary metagenomes.</title>
        <authorList>
            <person name="Kawai M."/>
            <person name="Futagami T."/>
            <person name="Toyoda A."/>
            <person name="Takaki Y."/>
            <person name="Nishi S."/>
            <person name="Hori S."/>
            <person name="Arai W."/>
            <person name="Tsubouchi T."/>
            <person name="Morono Y."/>
            <person name="Uchiyama I."/>
            <person name="Ito T."/>
            <person name="Fujiyama A."/>
            <person name="Inagaki F."/>
            <person name="Takami H."/>
        </authorList>
    </citation>
    <scope>NUCLEOTIDE SEQUENCE</scope>
    <source>
        <strain evidence="1">Expedition CK06-06</strain>
    </source>
</reference>
<organism evidence="1">
    <name type="scientific">marine sediment metagenome</name>
    <dbReference type="NCBI Taxonomy" id="412755"/>
    <lineage>
        <taxon>unclassified sequences</taxon>
        <taxon>metagenomes</taxon>
        <taxon>ecological metagenomes</taxon>
    </lineage>
</organism>
<accession>X1BG57</accession>
<comment type="caution">
    <text evidence="1">The sequence shown here is derived from an EMBL/GenBank/DDBJ whole genome shotgun (WGS) entry which is preliminary data.</text>
</comment>
<name>X1BG57_9ZZZZ</name>
<protein>
    <submittedName>
        <fullName evidence="1">Uncharacterized protein</fullName>
    </submittedName>
</protein>
<gene>
    <name evidence="1" type="ORF">S01H4_24109</name>
</gene>
<evidence type="ECO:0000313" key="1">
    <source>
        <dbReference type="EMBL" id="GAG83093.1"/>
    </source>
</evidence>
<dbReference type="AlphaFoldDB" id="X1BG57"/>
<proteinExistence type="predicted"/>
<dbReference type="EMBL" id="BART01011286">
    <property type="protein sequence ID" value="GAG83093.1"/>
    <property type="molecule type" value="Genomic_DNA"/>
</dbReference>